<sequence>MAETVQVNVHAELRKPAPITYYLTMYSITQMQKAEKQRKSINAFLVLSPELEFDTIKAQILEKISEGLKPKTITFEHYSVAWTIPRTQASSMPLCSPTDYQFLLDLASKQKTPSVNLVIKARLLKNKKNSKDSDEESQDSESENSDAGDEDERPKKKSKAEVSGVLSLSYPNDTALNVKINSKIQLLQNRWMRSKVGCSSDHCFVHPERSDHFPLGHEHFAVWAAAWNKDDSLANLETPPNHHKFNMIPGHQLDELSPLLQRRLTNRNQPTAGNSTAPVFNFNIPPELLNVFRPTNVQPTEERAPPTMQDQHFLFQPGSRHGPDLSLDDFCTSYKLSDGIRTRLHENGYTSAETLTFIVVPELREMGFKFGEIAAMKAAMRHWGQ</sequence>
<organism evidence="2 3">
    <name type="scientific">Suillus fuscotomentosus</name>
    <dbReference type="NCBI Taxonomy" id="1912939"/>
    <lineage>
        <taxon>Eukaryota</taxon>
        <taxon>Fungi</taxon>
        <taxon>Dikarya</taxon>
        <taxon>Basidiomycota</taxon>
        <taxon>Agaricomycotina</taxon>
        <taxon>Agaricomycetes</taxon>
        <taxon>Agaricomycetidae</taxon>
        <taxon>Boletales</taxon>
        <taxon>Suillineae</taxon>
        <taxon>Suillaceae</taxon>
        <taxon>Suillus</taxon>
    </lineage>
</organism>
<evidence type="ECO:0000313" key="3">
    <source>
        <dbReference type="Proteomes" id="UP001195769"/>
    </source>
</evidence>
<accession>A0AAD4E880</accession>
<dbReference type="RefSeq" id="XP_041225714.1">
    <property type="nucleotide sequence ID" value="XM_041375113.1"/>
</dbReference>
<evidence type="ECO:0000313" key="2">
    <source>
        <dbReference type="EMBL" id="KAG1900138.1"/>
    </source>
</evidence>
<feature type="region of interest" description="Disordered" evidence="1">
    <location>
        <begin position="128"/>
        <end position="162"/>
    </location>
</feature>
<gene>
    <name evidence="2" type="ORF">F5891DRAFT_952457</name>
</gene>
<dbReference type="GeneID" id="64669411"/>
<name>A0AAD4E880_9AGAM</name>
<protein>
    <submittedName>
        <fullName evidence="2">Uncharacterized protein</fullName>
    </submittedName>
</protein>
<proteinExistence type="predicted"/>
<evidence type="ECO:0000256" key="1">
    <source>
        <dbReference type="SAM" id="MobiDB-lite"/>
    </source>
</evidence>
<dbReference type="EMBL" id="JABBWK010000028">
    <property type="protein sequence ID" value="KAG1900138.1"/>
    <property type="molecule type" value="Genomic_DNA"/>
</dbReference>
<dbReference type="Proteomes" id="UP001195769">
    <property type="component" value="Unassembled WGS sequence"/>
</dbReference>
<dbReference type="AlphaFoldDB" id="A0AAD4E880"/>
<keyword evidence="3" id="KW-1185">Reference proteome</keyword>
<feature type="compositionally biased region" description="Acidic residues" evidence="1">
    <location>
        <begin position="133"/>
        <end position="151"/>
    </location>
</feature>
<reference evidence="2" key="1">
    <citation type="journal article" date="2020" name="New Phytol.">
        <title>Comparative genomics reveals dynamic genome evolution in host specialist ectomycorrhizal fungi.</title>
        <authorList>
            <person name="Lofgren L.A."/>
            <person name="Nguyen N.H."/>
            <person name="Vilgalys R."/>
            <person name="Ruytinx J."/>
            <person name="Liao H.L."/>
            <person name="Branco S."/>
            <person name="Kuo A."/>
            <person name="LaButti K."/>
            <person name="Lipzen A."/>
            <person name="Andreopoulos W."/>
            <person name="Pangilinan J."/>
            <person name="Riley R."/>
            <person name="Hundley H."/>
            <person name="Na H."/>
            <person name="Barry K."/>
            <person name="Grigoriev I.V."/>
            <person name="Stajich J.E."/>
            <person name="Kennedy P.G."/>
        </authorList>
    </citation>
    <scope>NUCLEOTIDE SEQUENCE</scope>
    <source>
        <strain evidence="2">FC203</strain>
    </source>
</reference>
<comment type="caution">
    <text evidence="2">The sequence shown here is derived from an EMBL/GenBank/DDBJ whole genome shotgun (WGS) entry which is preliminary data.</text>
</comment>